<gene>
    <name evidence="1" type="ORF">IHE45_20G002700</name>
</gene>
<proteinExistence type="predicted"/>
<dbReference type="EMBL" id="CM037030">
    <property type="protein sequence ID" value="KAH7650644.1"/>
    <property type="molecule type" value="Genomic_DNA"/>
</dbReference>
<accession>A0ACB7TPE4</accession>
<sequence length="209" mass="24745">MWVVDMMSGVVLSVVLWVVLSVVIPIFGFVVMMLVVMFWVVVIMLRVGLMMLRVVRMINRDKYSQLEENLPYPQFLDIILPPLKKTLHIVLMMLRIMLRMLRDHMMKKMARVRDDLTKLQEKLEMAYRKLEYADEERMIVPYGTTHTLFHNLIGVSNDLQDISDELFKHEDTLRTMATIETMKTMVYQVLWKSSIPPSKYHKITQAQEH</sequence>
<organism evidence="1 2">
    <name type="scientific">Dioscorea alata</name>
    <name type="common">Purple yam</name>
    <dbReference type="NCBI Taxonomy" id="55571"/>
    <lineage>
        <taxon>Eukaryota</taxon>
        <taxon>Viridiplantae</taxon>
        <taxon>Streptophyta</taxon>
        <taxon>Embryophyta</taxon>
        <taxon>Tracheophyta</taxon>
        <taxon>Spermatophyta</taxon>
        <taxon>Magnoliopsida</taxon>
        <taxon>Liliopsida</taxon>
        <taxon>Dioscoreales</taxon>
        <taxon>Dioscoreaceae</taxon>
        <taxon>Dioscorea</taxon>
    </lineage>
</organism>
<dbReference type="Proteomes" id="UP000827976">
    <property type="component" value="Chromosome 20"/>
</dbReference>
<reference evidence="2" key="1">
    <citation type="journal article" date="2022" name="Nat. Commun.">
        <title>Chromosome evolution and the genetic basis of agronomically important traits in greater yam.</title>
        <authorList>
            <person name="Bredeson J.V."/>
            <person name="Lyons J.B."/>
            <person name="Oniyinde I.O."/>
            <person name="Okereke N.R."/>
            <person name="Kolade O."/>
            <person name="Nnabue I."/>
            <person name="Nwadili C.O."/>
            <person name="Hribova E."/>
            <person name="Parker M."/>
            <person name="Nwogha J."/>
            <person name="Shu S."/>
            <person name="Carlson J."/>
            <person name="Kariba R."/>
            <person name="Muthemba S."/>
            <person name="Knop K."/>
            <person name="Barton G.J."/>
            <person name="Sherwood A.V."/>
            <person name="Lopez-Montes A."/>
            <person name="Asiedu R."/>
            <person name="Jamnadass R."/>
            <person name="Muchugi A."/>
            <person name="Goodstein D."/>
            <person name="Egesi C.N."/>
            <person name="Featherston J."/>
            <person name="Asfaw A."/>
            <person name="Simpson G.G."/>
            <person name="Dolezel J."/>
            <person name="Hendre P.S."/>
            <person name="Van Deynze A."/>
            <person name="Kumar P.L."/>
            <person name="Obidiegwu J.E."/>
            <person name="Bhattacharjee R."/>
            <person name="Rokhsar D.S."/>
        </authorList>
    </citation>
    <scope>NUCLEOTIDE SEQUENCE [LARGE SCALE GENOMIC DNA]</scope>
    <source>
        <strain evidence="2">cv. TDa95/00328</strain>
    </source>
</reference>
<comment type="caution">
    <text evidence="1">The sequence shown here is derived from an EMBL/GenBank/DDBJ whole genome shotgun (WGS) entry which is preliminary data.</text>
</comment>
<evidence type="ECO:0000313" key="1">
    <source>
        <dbReference type="EMBL" id="KAH7650644.1"/>
    </source>
</evidence>
<name>A0ACB7TPE4_DIOAL</name>
<evidence type="ECO:0000313" key="2">
    <source>
        <dbReference type="Proteomes" id="UP000827976"/>
    </source>
</evidence>
<protein>
    <submittedName>
        <fullName evidence="1">Uncharacterized protein</fullName>
    </submittedName>
</protein>
<keyword evidence="2" id="KW-1185">Reference proteome</keyword>